<evidence type="ECO:0000256" key="1">
    <source>
        <dbReference type="SAM" id="MobiDB-lite"/>
    </source>
</evidence>
<accession>H1V231</accession>
<organism evidence="2 3">
    <name type="scientific">Colletotrichum higginsianum (strain IMI 349063)</name>
    <name type="common">Crucifer anthracnose fungus</name>
    <dbReference type="NCBI Taxonomy" id="759273"/>
    <lineage>
        <taxon>Eukaryota</taxon>
        <taxon>Fungi</taxon>
        <taxon>Dikarya</taxon>
        <taxon>Ascomycota</taxon>
        <taxon>Pezizomycotina</taxon>
        <taxon>Sordariomycetes</taxon>
        <taxon>Hypocreomycetidae</taxon>
        <taxon>Glomerellales</taxon>
        <taxon>Glomerellaceae</taxon>
        <taxon>Colletotrichum</taxon>
        <taxon>Colletotrichum destructivum species complex</taxon>
    </lineage>
</organism>
<protein>
    <submittedName>
        <fullName evidence="2">Uncharacterized protein</fullName>
    </submittedName>
</protein>
<dbReference type="AlphaFoldDB" id="H1V231"/>
<dbReference type="HOGENOM" id="CLU_2904074_0_0_1"/>
<evidence type="ECO:0000313" key="3">
    <source>
        <dbReference type="Proteomes" id="UP000007174"/>
    </source>
</evidence>
<feature type="region of interest" description="Disordered" evidence="1">
    <location>
        <begin position="1"/>
        <end position="62"/>
    </location>
</feature>
<sequence>MPNRDSGYSSGAPIPAPDSSRSAVLGDIQKAGGYQGLEEGRQNPDSRQKRCDDDERSDNDDW</sequence>
<dbReference type="EMBL" id="CACQ02001084">
    <property type="protein sequence ID" value="CCF34283.1"/>
    <property type="molecule type" value="Genomic_DNA"/>
</dbReference>
<gene>
    <name evidence="2" type="ORF">CH063_06309</name>
</gene>
<dbReference type="Proteomes" id="UP000007174">
    <property type="component" value="Unassembled WGS sequence"/>
</dbReference>
<reference evidence="3" key="1">
    <citation type="journal article" date="2012" name="Nat. Genet.">
        <title>Lifestyle transitions in plant pathogenic Colletotrichum fungi deciphered by genome and transcriptome analyses.</title>
        <authorList>
            <person name="O'Connell R.J."/>
            <person name="Thon M.R."/>
            <person name="Hacquard S."/>
            <person name="Amyotte S.G."/>
            <person name="Kleemann J."/>
            <person name="Torres M.F."/>
            <person name="Damm U."/>
            <person name="Buiate E.A."/>
            <person name="Epstein L."/>
            <person name="Alkan N."/>
            <person name="Altmueller J."/>
            <person name="Alvarado-Balderrama L."/>
            <person name="Bauser C.A."/>
            <person name="Becker C."/>
            <person name="Birren B.W."/>
            <person name="Chen Z."/>
            <person name="Choi J."/>
            <person name="Crouch J.A."/>
            <person name="Duvick J.P."/>
            <person name="Farman M.A."/>
            <person name="Gan P."/>
            <person name="Heiman D."/>
            <person name="Henrissat B."/>
            <person name="Howard R.J."/>
            <person name="Kabbage M."/>
            <person name="Koch C."/>
            <person name="Kracher B."/>
            <person name="Kubo Y."/>
            <person name="Law A.D."/>
            <person name="Lebrun M.-H."/>
            <person name="Lee Y.-H."/>
            <person name="Miyara I."/>
            <person name="Moore N."/>
            <person name="Neumann U."/>
            <person name="Nordstroem K."/>
            <person name="Panaccione D.G."/>
            <person name="Panstruga R."/>
            <person name="Place M."/>
            <person name="Proctor R.H."/>
            <person name="Prusky D."/>
            <person name="Rech G."/>
            <person name="Reinhardt R."/>
            <person name="Rollins J.A."/>
            <person name="Rounsley S."/>
            <person name="Schardl C.L."/>
            <person name="Schwartz D.C."/>
            <person name="Shenoy N."/>
            <person name="Shirasu K."/>
            <person name="Sikhakolli U.R."/>
            <person name="Stueber K."/>
            <person name="Sukno S.A."/>
            <person name="Sweigard J.A."/>
            <person name="Takano Y."/>
            <person name="Takahara H."/>
            <person name="Trail F."/>
            <person name="van der Does H.C."/>
            <person name="Voll L.M."/>
            <person name="Will I."/>
            <person name="Young S."/>
            <person name="Zeng Q."/>
            <person name="Zhang J."/>
            <person name="Zhou S."/>
            <person name="Dickman M.B."/>
            <person name="Schulze-Lefert P."/>
            <person name="Ver Loren van Themaat E."/>
            <person name="Ma L.-J."/>
            <person name="Vaillancourt L.J."/>
        </authorList>
    </citation>
    <scope>NUCLEOTIDE SEQUENCE [LARGE SCALE GENOMIC DNA]</scope>
    <source>
        <strain evidence="3">IMI 349063</strain>
    </source>
</reference>
<dbReference type="STRING" id="759273.H1V231"/>
<feature type="compositionally biased region" description="Basic and acidic residues" evidence="1">
    <location>
        <begin position="38"/>
        <end position="53"/>
    </location>
</feature>
<name>H1V231_COLHI</name>
<proteinExistence type="predicted"/>
<evidence type="ECO:0000313" key="2">
    <source>
        <dbReference type="EMBL" id="CCF34283.1"/>
    </source>
</evidence>